<dbReference type="Proteomes" id="UP001059380">
    <property type="component" value="Chromosome"/>
</dbReference>
<feature type="transmembrane region" description="Helical" evidence="1">
    <location>
        <begin position="157"/>
        <end position="178"/>
    </location>
</feature>
<reference evidence="2" key="1">
    <citation type="submission" date="2021-04" db="EMBL/GenBank/DDBJ databases">
        <title>Phylogenetic analysis of Acidobacteriaceae.</title>
        <authorList>
            <person name="Qiu L."/>
            <person name="Zhang Q."/>
        </authorList>
    </citation>
    <scope>NUCLEOTIDE SEQUENCE</scope>
    <source>
        <strain evidence="2">DSM 25168</strain>
    </source>
</reference>
<dbReference type="AlphaFoldDB" id="A0A9J7BQ95"/>
<proteinExistence type="predicted"/>
<keyword evidence="1" id="KW-1133">Transmembrane helix</keyword>
<accession>A0A9J7BQ95</accession>
<keyword evidence="1" id="KW-0812">Transmembrane</keyword>
<dbReference type="KEGG" id="orp:MOP44_03245"/>
<organism evidence="2 3">
    <name type="scientific">Occallatibacter riparius</name>
    <dbReference type="NCBI Taxonomy" id="1002689"/>
    <lineage>
        <taxon>Bacteria</taxon>
        <taxon>Pseudomonadati</taxon>
        <taxon>Acidobacteriota</taxon>
        <taxon>Terriglobia</taxon>
        <taxon>Terriglobales</taxon>
        <taxon>Acidobacteriaceae</taxon>
        <taxon>Occallatibacter</taxon>
    </lineage>
</organism>
<name>A0A9J7BQ95_9BACT</name>
<feature type="transmembrane region" description="Helical" evidence="1">
    <location>
        <begin position="199"/>
        <end position="220"/>
    </location>
</feature>
<dbReference type="RefSeq" id="WP_260794469.1">
    <property type="nucleotide sequence ID" value="NZ_CP093313.1"/>
</dbReference>
<evidence type="ECO:0000313" key="2">
    <source>
        <dbReference type="EMBL" id="UWZ84963.1"/>
    </source>
</evidence>
<feature type="transmembrane region" description="Helical" evidence="1">
    <location>
        <begin position="112"/>
        <end position="137"/>
    </location>
</feature>
<keyword evidence="1" id="KW-0472">Membrane</keyword>
<evidence type="ECO:0000313" key="3">
    <source>
        <dbReference type="Proteomes" id="UP001059380"/>
    </source>
</evidence>
<sequence>MAVHFKSVSAVNLSPDNTRAGWDVFFERADTPPPTDPKVESLRGQYEETVFVLQSMDLHDEDFQNLFNALIVGAQVGLQGEISGSNLDAGANQLDQVRRKMVSLASKDRDRYLLQLVGVGVVVSLGALLLAGLVVALPHIKGLAVLGEARFQSVRAWLLPGCLLHPGLCLGVVFAAFVANRSFTFELIRKMDPYAFTPLMRILFISLVSYVLLAVLWFNIIQLGAGGYLLNSVQTNPQAGFLIGLVCGVSEPVVVQILLSRLKPEERSKKP</sequence>
<evidence type="ECO:0000256" key="1">
    <source>
        <dbReference type="SAM" id="Phobius"/>
    </source>
</evidence>
<gene>
    <name evidence="2" type="ORF">MOP44_03245</name>
</gene>
<feature type="transmembrane region" description="Helical" evidence="1">
    <location>
        <begin position="240"/>
        <end position="259"/>
    </location>
</feature>
<protein>
    <submittedName>
        <fullName evidence="2">Uncharacterized protein</fullName>
    </submittedName>
</protein>
<dbReference type="EMBL" id="CP093313">
    <property type="protein sequence ID" value="UWZ84963.1"/>
    <property type="molecule type" value="Genomic_DNA"/>
</dbReference>
<keyword evidence="3" id="KW-1185">Reference proteome</keyword>